<accession>B9D4G3</accession>
<name>B9D4G3_CAMRE</name>
<keyword evidence="2" id="KW-1185">Reference proteome</keyword>
<gene>
    <name evidence="1" type="ORF">CAMRE0001_3051</name>
</gene>
<organism evidence="1 2">
    <name type="scientific">Campylobacter rectus RM3267</name>
    <dbReference type="NCBI Taxonomy" id="553218"/>
    <lineage>
        <taxon>Bacteria</taxon>
        <taxon>Pseudomonadati</taxon>
        <taxon>Campylobacterota</taxon>
        <taxon>Epsilonproteobacteria</taxon>
        <taxon>Campylobacterales</taxon>
        <taxon>Campylobacteraceae</taxon>
        <taxon>Campylobacter</taxon>
    </lineage>
</organism>
<reference evidence="1 2" key="1">
    <citation type="submission" date="2008-08" db="EMBL/GenBank/DDBJ databases">
        <authorList>
            <person name="Madupu R."/>
            <person name="Durkin A.S."/>
            <person name="Torralba M."/>
            <person name="Methe B."/>
            <person name="Sutton G.G."/>
            <person name="Strausberg R.L."/>
            <person name="Nelson K.E."/>
        </authorList>
    </citation>
    <scope>NUCLEOTIDE SEQUENCE [LARGE SCALE GENOMIC DNA]</scope>
    <source>
        <strain evidence="1 2">RM3267</strain>
    </source>
</reference>
<sequence>MANLVKFRPLKFNFTPAESSNFIRPNLYFGFVFTTRLFYFKFELELDLLRLLST</sequence>
<evidence type="ECO:0000313" key="1">
    <source>
        <dbReference type="EMBL" id="EEF13126.1"/>
    </source>
</evidence>
<protein>
    <submittedName>
        <fullName evidence="1">Uncharacterized protein</fullName>
    </submittedName>
</protein>
<dbReference type="STRING" id="553218.CAMRE0001_3051"/>
<comment type="caution">
    <text evidence="1">The sequence shown here is derived from an EMBL/GenBank/DDBJ whole genome shotgun (WGS) entry which is preliminary data.</text>
</comment>
<dbReference type="AlphaFoldDB" id="B9D4G3"/>
<dbReference type="RefSeq" id="WP_002945297.1">
    <property type="nucleotide sequence ID" value="NZ_ACFU01000027.1"/>
</dbReference>
<evidence type="ECO:0000313" key="2">
    <source>
        <dbReference type="Proteomes" id="UP000003082"/>
    </source>
</evidence>
<dbReference type="EMBL" id="ACFU01000027">
    <property type="protein sequence ID" value="EEF13126.1"/>
    <property type="molecule type" value="Genomic_DNA"/>
</dbReference>
<proteinExistence type="predicted"/>
<dbReference type="Proteomes" id="UP000003082">
    <property type="component" value="Unassembled WGS sequence"/>
</dbReference>